<proteinExistence type="inferred from homology"/>
<dbReference type="GO" id="GO:0008650">
    <property type="term" value="F:rRNA (uridine-2'-O-)-methyltransferase activity"/>
    <property type="evidence" value="ECO:0007669"/>
    <property type="project" value="TreeGrafter"/>
</dbReference>
<evidence type="ECO:0000256" key="6">
    <source>
        <dbReference type="ARBA" id="ARBA00041184"/>
    </source>
</evidence>
<evidence type="ECO:0000313" key="9">
    <source>
        <dbReference type="Proteomes" id="UP000002058"/>
    </source>
</evidence>
<keyword evidence="5" id="KW-0949">S-adenosyl-L-methionine</keyword>
<organism evidence="8 9">
    <name type="scientific">Uncinocarpus reesii (strain UAMH 1704)</name>
    <dbReference type="NCBI Taxonomy" id="336963"/>
    <lineage>
        <taxon>Eukaryota</taxon>
        <taxon>Fungi</taxon>
        <taxon>Dikarya</taxon>
        <taxon>Ascomycota</taxon>
        <taxon>Pezizomycotina</taxon>
        <taxon>Eurotiomycetes</taxon>
        <taxon>Eurotiomycetidae</taxon>
        <taxon>Onygenales</taxon>
        <taxon>Onygenaceae</taxon>
        <taxon>Uncinocarpus</taxon>
    </lineage>
</organism>
<dbReference type="GeneID" id="8439323"/>
<protein>
    <recommendedName>
        <fullName evidence="6">rRNA methyltransferase 2, mitochondrial</fullName>
    </recommendedName>
</protein>
<dbReference type="InterPro" id="IPR002877">
    <property type="entry name" value="RNA_MeTrfase_FtsJ_dom"/>
</dbReference>
<reference evidence="9" key="1">
    <citation type="journal article" date="2009" name="Genome Res.">
        <title>Comparative genomic analyses of the human fungal pathogens Coccidioides and their relatives.</title>
        <authorList>
            <person name="Sharpton T.J."/>
            <person name="Stajich J.E."/>
            <person name="Rounsley S.D."/>
            <person name="Gardner M.J."/>
            <person name="Wortman J.R."/>
            <person name="Jordar V.S."/>
            <person name="Maiti R."/>
            <person name="Kodira C.D."/>
            <person name="Neafsey D.E."/>
            <person name="Zeng Q."/>
            <person name="Hung C.-Y."/>
            <person name="McMahan C."/>
            <person name="Muszewska A."/>
            <person name="Grynberg M."/>
            <person name="Mandel M.A."/>
            <person name="Kellner E.M."/>
            <person name="Barker B.M."/>
            <person name="Galgiani J.N."/>
            <person name="Orbach M.J."/>
            <person name="Kirkland T.N."/>
            <person name="Cole G.T."/>
            <person name="Henn M.R."/>
            <person name="Birren B.W."/>
            <person name="Taylor J.W."/>
        </authorList>
    </citation>
    <scope>NUCLEOTIDE SEQUENCE [LARGE SCALE GENOMIC DNA]</scope>
    <source>
        <strain evidence="9">UAMH 1704</strain>
    </source>
</reference>
<gene>
    <name evidence="8" type="ORF">UREG_05685</name>
</gene>
<evidence type="ECO:0000256" key="2">
    <source>
        <dbReference type="ARBA" id="ARBA00022552"/>
    </source>
</evidence>
<comment type="similarity">
    <text evidence="1">Belongs to the class I-like SAM-binding methyltransferase superfamily. RNA methyltransferase RlmE family.</text>
</comment>
<evidence type="ECO:0000313" key="8">
    <source>
        <dbReference type="EMBL" id="EEP80843.1"/>
    </source>
</evidence>
<dbReference type="STRING" id="336963.C4JT96"/>
<dbReference type="Proteomes" id="UP000002058">
    <property type="component" value="Unassembled WGS sequence"/>
</dbReference>
<keyword evidence="2" id="KW-0698">rRNA processing</keyword>
<name>C4JT96_UNCRE</name>
<evidence type="ECO:0000259" key="7">
    <source>
        <dbReference type="Pfam" id="PF01728"/>
    </source>
</evidence>
<keyword evidence="4" id="KW-0808">Transferase</keyword>
<dbReference type="eggNOG" id="KOG4589">
    <property type="taxonomic scope" value="Eukaryota"/>
</dbReference>
<dbReference type="Gene3D" id="3.40.50.150">
    <property type="entry name" value="Vaccinia Virus protein VP39"/>
    <property type="match status" value="1"/>
</dbReference>
<keyword evidence="3" id="KW-0489">Methyltransferase</keyword>
<sequence length="209" mass="23521">MPFSKGFAPGSWSQVAVELTHPNGRVLGIDIIPAQPPKGVSTIQGNFLSPRVQAYVREFLRNPERGRPRRENCIPTSNREQPTVKNEVEGFEPGYIDRERGKSELITEEPCVDDTSPMFGNDGTVDVVLSDMSAPWQPTTGFWKRSLNDPYHRMLNTSGLNVRDHSGSMGSEDQLLENRLRSLFQKVYREKPDSSRKVGPSIPFIHVLD</sequence>
<dbReference type="VEuPathDB" id="FungiDB:UREG_05685"/>
<dbReference type="PANTHER" id="PTHR10920:SF18">
    <property type="entry name" value="RRNA METHYLTRANSFERASE 2, MITOCHONDRIAL"/>
    <property type="match status" value="1"/>
</dbReference>
<dbReference type="FunCoup" id="C4JT96">
    <property type="interactions" value="11"/>
</dbReference>
<dbReference type="EMBL" id="CH476617">
    <property type="protein sequence ID" value="EEP80843.1"/>
    <property type="molecule type" value="Genomic_DNA"/>
</dbReference>
<dbReference type="KEGG" id="ure:UREG_05685"/>
<accession>C4JT96</accession>
<dbReference type="InterPro" id="IPR050082">
    <property type="entry name" value="RNA_methyltr_RlmE"/>
</dbReference>
<evidence type="ECO:0000256" key="3">
    <source>
        <dbReference type="ARBA" id="ARBA00022603"/>
    </source>
</evidence>
<dbReference type="InterPro" id="IPR029063">
    <property type="entry name" value="SAM-dependent_MTases_sf"/>
</dbReference>
<evidence type="ECO:0000256" key="4">
    <source>
        <dbReference type="ARBA" id="ARBA00022679"/>
    </source>
</evidence>
<dbReference type="HOGENOM" id="CLU_009422_2_0_1"/>
<dbReference type="AlphaFoldDB" id="C4JT96"/>
<dbReference type="GO" id="GO:0005739">
    <property type="term" value="C:mitochondrion"/>
    <property type="evidence" value="ECO:0007669"/>
    <property type="project" value="TreeGrafter"/>
</dbReference>
<feature type="domain" description="Ribosomal RNA methyltransferase FtsJ" evidence="7">
    <location>
        <begin position="6"/>
        <end position="202"/>
    </location>
</feature>
<dbReference type="Pfam" id="PF01728">
    <property type="entry name" value="FtsJ"/>
    <property type="match status" value="1"/>
</dbReference>
<dbReference type="InParanoid" id="C4JT96"/>
<evidence type="ECO:0000256" key="5">
    <source>
        <dbReference type="ARBA" id="ARBA00022691"/>
    </source>
</evidence>
<dbReference type="OrthoDB" id="20105at2759"/>
<dbReference type="RefSeq" id="XP_002584996.1">
    <property type="nucleotide sequence ID" value="XM_002584950.1"/>
</dbReference>
<evidence type="ECO:0000256" key="1">
    <source>
        <dbReference type="ARBA" id="ARBA00009258"/>
    </source>
</evidence>
<dbReference type="SUPFAM" id="SSF53335">
    <property type="entry name" value="S-adenosyl-L-methionine-dependent methyltransferases"/>
    <property type="match status" value="1"/>
</dbReference>
<keyword evidence="9" id="KW-1185">Reference proteome</keyword>
<dbReference type="PANTHER" id="PTHR10920">
    <property type="entry name" value="RIBOSOMAL RNA METHYLTRANSFERASE"/>
    <property type="match status" value="1"/>
</dbReference>